<accession>A0A1Z2XUZ9</accession>
<organism evidence="3 5">
    <name type="scientific">Acutalibacter muris</name>
    <dbReference type="NCBI Taxonomy" id="1796620"/>
    <lineage>
        <taxon>Bacteria</taxon>
        <taxon>Bacillati</taxon>
        <taxon>Bacillota</taxon>
        <taxon>Clostridia</taxon>
        <taxon>Eubacteriales</taxon>
        <taxon>Acutalibacteraceae</taxon>
        <taxon>Acutalibacter</taxon>
    </lineage>
</organism>
<evidence type="ECO:0000313" key="2">
    <source>
        <dbReference type="EMBL" id="ASB42241.1"/>
    </source>
</evidence>
<dbReference type="Proteomes" id="UP000596035">
    <property type="component" value="Chromosome"/>
</dbReference>
<dbReference type="RefSeq" id="WP_066538296.1">
    <property type="nucleotide sequence ID" value="NZ_CP021422.1"/>
</dbReference>
<keyword evidence="1" id="KW-0472">Membrane</keyword>
<reference evidence="4" key="2">
    <citation type="submission" date="2017-05" db="EMBL/GenBank/DDBJ databases">
        <title>Improved OligoMM genomes.</title>
        <authorList>
            <person name="Garzetti D."/>
        </authorList>
    </citation>
    <scope>NUCLEOTIDE SEQUENCE [LARGE SCALE GENOMIC DNA]</scope>
    <source>
        <strain evidence="4">KB18</strain>
    </source>
</reference>
<dbReference type="EMBL" id="CP065321">
    <property type="protein sequence ID" value="QQR31521.1"/>
    <property type="molecule type" value="Genomic_DNA"/>
</dbReference>
<keyword evidence="1" id="KW-1133">Transmembrane helix</keyword>
<dbReference type="EMBL" id="CP021422">
    <property type="protein sequence ID" value="ASB42241.1"/>
    <property type="molecule type" value="Genomic_DNA"/>
</dbReference>
<proteinExistence type="predicted"/>
<evidence type="ECO:0000313" key="4">
    <source>
        <dbReference type="Proteomes" id="UP000196710"/>
    </source>
</evidence>
<evidence type="ECO:0000256" key="1">
    <source>
        <dbReference type="SAM" id="Phobius"/>
    </source>
</evidence>
<gene>
    <name evidence="2" type="ORF">ADH66_17210</name>
    <name evidence="3" type="ORF">I5Q82_07610</name>
</gene>
<dbReference type="InterPro" id="IPR010982">
    <property type="entry name" value="Lambda_DNA-bd_dom_sf"/>
</dbReference>
<dbReference type="GO" id="GO:0003677">
    <property type="term" value="F:DNA binding"/>
    <property type="evidence" value="ECO:0007669"/>
    <property type="project" value="InterPro"/>
</dbReference>
<dbReference type="AlphaFoldDB" id="A0A1Z2XUZ9"/>
<keyword evidence="1" id="KW-0812">Transmembrane</keyword>
<dbReference type="SUPFAM" id="SSF47413">
    <property type="entry name" value="lambda repressor-like DNA-binding domains"/>
    <property type="match status" value="1"/>
</dbReference>
<name>A0A1Z2XUZ9_9FIRM</name>
<evidence type="ECO:0000313" key="5">
    <source>
        <dbReference type="Proteomes" id="UP000596035"/>
    </source>
</evidence>
<reference evidence="3 5" key="3">
    <citation type="submission" date="2020-11" db="EMBL/GenBank/DDBJ databases">
        <title>Closed and high quality bacterial genomes of the OMM12 community.</title>
        <authorList>
            <person name="Marbouty M."/>
            <person name="Lamy-Besnier Q."/>
            <person name="Debarbieux L."/>
            <person name="Koszul R."/>
        </authorList>
    </citation>
    <scope>NUCLEOTIDE SEQUENCE [LARGE SCALE GENOMIC DNA]</scope>
    <source>
        <strain evidence="3 5">KB18</strain>
    </source>
</reference>
<reference evidence="2" key="1">
    <citation type="journal article" date="2017" name="Genome Announc.">
        <title>High-Quality Whole-Genome Sequences of the Oligo-Mouse-Microbiota Bacterial Community.</title>
        <authorList>
            <person name="Garzetti D."/>
            <person name="Brugiroux S."/>
            <person name="Bunk B."/>
            <person name="Pukall R."/>
            <person name="McCoy K.D."/>
            <person name="Macpherson A.J."/>
            <person name="Stecher B."/>
        </authorList>
    </citation>
    <scope>NUCLEOTIDE SEQUENCE</scope>
    <source>
        <strain evidence="2">KB18</strain>
    </source>
</reference>
<evidence type="ECO:0008006" key="6">
    <source>
        <dbReference type="Google" id="ProtNLM"/>
    </source>
</evidence>
<keyword evidence="4" id="KW-1185">Reference proteome</keyword>
<feature type="transmembrane region" description="Helical" evidence="1">
    <location>
        <begin position="49"/>
        <end position="72"/>
    </location>
</feature>
<sequence>MRKFSALLRPYLQNVLNLTRHENNVTQENMAEFFYMSTRSYCDLERGKSGFFAVSLIILLAGLPDDVMVWLVRGFFSLLLDALDEEVI</sequence>
<protein>
    <recommendedName>
        <fullName evidence="6">HTH cro/C1-type domain-containing protein</fullName>
    </recommendedName>
</protein>
<dbReference type="Proteomes" id="UP000196710">
    <property type="component" value="Chromosome"/>
</dbReference>
<dbReference type="KEGG" id="amur:ADH66_17210"/>
<evidence type="ECO:0000313" key="3">
    <source>
        <dbReference type="EMBL" id="QQR31521.1"/>
    </source>
</evidence>